<evidence type="ECO:0000256" key="1">
    <source>
        <dbReference type="SAM" id="Phobius"/>
    </source>
</evidence>
<gene>
    <name evidence="3" type="ORF">COT42_00780</name>
</gene>
<evidence type="ECO:0000313" key="4">
    <source>
        <dbReference type="Proteomes" id="UP000231343"/>
    </source>
</evidence>
<keyword evidence="1" id="KW-1133">Transmembrane helix</keyword>
<feature type="transmembrane region" description="Helical" evidence="1">
    <location>
        <begin position="173"/>
        <end position="190"/>
    </location>
</feature>
<dbReference type="Proteomes" id="UP000231343">
    <property type="component" value="Unassembled WGS sequence"/>
</dbReference>
<dbReference type="SUPFAM" id="SSF55785">
    <property type="entry name" value="PYP-like sensor domain (PAS domain)"/>
    <property type="match status" value="1"/>
</dbReference>
<feature type="transmembrane region" description="Helical" evidence="1">
    <location>
        <begin position="69"/>
        <end position="88"/>
    </location>
</feature>
<dbReference type="InterPro" id="IPR031621">
    <property type="entry name" value="HisKA_7TM"/>
</dbReference>
<feature type="transmembrane region" description="Helical" evidence="1">
    <location>
        <begin position="202"/>
        <end position="222"/>
    </location>
</feature>
<feature type="transmembrane region" description="Helical" evidence="1">
    <location>
        <begin position="6"/>
        <end position="24"/>
    </location>
</feature>
<organism evidence="3 4">
    <name type="scientific">Candidatus Saganbacteria bacterium CG08_land_8_20_14_0_20_45_16</name>
    <dbReference type="NCBI Taxonomy" id="2014293"/>
    <lineage>
        <taxon>Bacteria</taxon>
        <taxon>Bacillati</taxon>
        <taxon>Saganbacteria</taxon>
    </lineage>
</organism>
<keyword evidence="1" id="KW-0812">Transmembrane</keyword>
<reference evidence="3 4" key="1">
    <citation type="submission" date="2017-09" db="EMBL/GenBank/DDBJ databases">
        <title>Depth-based differentiation of microbial function through sediment-hosted aquifers and enrichment of novel symbionts in the deep terrestrial subsurface.</title>
        <authorList>
            <person name="Probst A.J."/>
            <person name="Ladd B."/>
            <person name="Jarett J.K."/>
            <person name="Geller-Mcgrath D.E."/>
            <person name="Sieber C.M."/>
            <person name="Emerson J.B."/>
            <person name="Anantharaman K."/>
            <person name="Thomas B.C."/>
            <person name="Malmstrom R."/>
            <person name="Stieglmeier M."/>
            <person name="Klingl A."/>
            <person name="Woyke T."/>
            <person name="Ryan C.M."/>
            <person name="Banfield J.F."/>
        </authorList>
    </citation>
    <scope>NUCLEOTIDE SEQUENCE [LARGE SCALE GENOMIC DNA]</scope>
    <source>
        <strain evidence="3">CG08_land_8_20_14_0_20_45_16</strain>
    </source>
</reference>
<dbReference type="EMBL" id="PEYM01000008">
    <property type="protein sequence ID" value="PIS31586.1"/>
    <property type="molecule type" value="Genomic_DNA"/>
</dbReference>
<accession>A0A2H0Y1M8</accession>
<dbReference type="NCBIfam" id="TIGR00229">
    <property type="entry name" value="sensory_box"/>
    <property type="match status" value="1"/>
</dbReference>
<feature type="domain" description="PAS" evidence="2">
    <location>
        <begin position="239"/>
        <end position="304"/>
    </location>
</feature>
<evidence type="ECO:0000313" key="3">
    <source>
        <dbReference type="EMBL" id="PIS31586.1"/>
    </source>
</evidence>
<feature type="transmembrane region" description="Helical" evidence="1">
    <location>
        <begin position="36"/>
        <end position="57"/>
    </location>
</feature>
<sequence length="346" mass="39678">MSILFPYFELLASLFVLIFTFIIFSHHYANKSAWFFARFALLAFLSCILTYSLRIAFTLELAAIINKLSVSLIAFCFAVYVHFALIFTHQEKWLKKKYSLWLMYLPPTIVSAFFLLTSLMYQRYEIMPYGIVSIPTPYYWIFLIYSISFNVIGIGLFLNFARKAHQKIVKEQAFLIALGSLIPVTIGLVTDEFLPLFLQSRPIFPTVIFDFAVMTFFIFLAMRRYSLFAISPALAADIIIETMPDSLIVTDLSGRVIILNQEAHKYFHAPKDEILGRKISALFENKEDYAKLQKDIIEKKMEVERFKAALCDPAGECLPSLINANALHDTLGVLIGIIFVIRDSRS</sequence>
<name>A0A2H0Y1M8_UNCSA</name>
<keyword evidence="1" id="KW-0472">Membrane</keyword>
<dbReference type="AlphaFoldDB" id="A0A2H0Y1M8"/>
<comment type="caution">
    <text evidence="3">The sequence shown here is derived from an EMBL/GenBank/DDBJ whole genome shotgun (WGS) entry which is preliminary data.</text>
</comment>
<dbReference type="Gene3D" id="3.30.450.20">
    <property type="entry name" value="PAS domain"/>
    <property type="match status" value="1"/>
</dbReference>
<dbReference type="CDD" id="cd00130">
    <property type="entry name" value="PAS"/>
    <property type="match status" value="1"/>
</dbReference>
<dbReference type="SMART" id="SM00091">
    <property type="entry name" value="PAS"/>
    <property type="match status" value="1"/>
</dbReference>
<dbReference type="Pfam" id="PF16927">
    <property type="entry name" value="HisKA_7TM"/>
    <property type="match status" value="1"/>
</dbReference>
<feature type="transmembrane region" description="Helical" evidence="1">
    <location>
        <begin position="100"/>
        <end position="119"/>
    </location>
</feature>
<dbReference type="InterPro" id="IPR035965">
    <property type="entry name" value="PAS-like_dom_sf"/>
</dbReference>
<protein>
    <recommendedName>
        <fullName evidence="2">PAS domain-containing protein</fullName>
    </recommendedName>
</protein>
<dbReference type="Pfam" id="PF13426">
    <property type="entry name" value="PAS_9"/>
    <property type="match status" value="1"/>
</dbReference>
<proteinExistence type="predicted"/>
<evidence type="ECO:0000259" key="2">
    <source>
        <dbReference type="PROSITE" id="PS50112"/>
    </source>
</evidence>
<feature type="transmembrane region" description="Helical" evidence="1">
    <location>
        <begin position="139"/>
        <end position="161"/>
    </location>
</feature>
<dbReference type="InterPro" id="IPR000014">
    <property type="entry name" value="PAS"/>
</dbReference>
<dbReference type="PROSITE" id="PS50112">
    <property type="entry name" value="PAS"/>
    <property type="match status" value="1"/>
</dbReference>